<dbReference type="Proteomes" id="UP000051836">
    <property type="component" value="Unassembled WGS sequence"/>
</dbReference>
<evidence type="ECO:0000313" key="2">
    <source>
        <dbReference type="Proteomes" id="UP000051836"/>
    </source>
</evidence>
<sequence length="174" mass="19100">MAGLSPDGQICVQTLEANCQANAGSPDPTGGNLTPSLCLQQTQGGMRWERPELMQGCGWKDSVGHGIELSDGVQRVINTPLEPAERNRIFKRKDMFLNATPPSETKPSGFIFKKVYAIFQTTHFSLQLAITKLAAPPISETEKLRHRIGNWPGVCQQNLMTSPAVTLCQLLDYC</sequence>
<protein>
    <submittedName>
        <fullName evidence="1">Uncharacterized protein</fullName>
    </submittedName>
</protein>
<keyword evidence="2" id="KW-1185">Reference proteome</keyword>
<name>A0A0Q3UPZ5_AMAAE</name>
<reference evidence="1 2" key="1">
    <citation type="submission" date="2015-10" db="EMBL/GenBank/DDBJ databases">
        <authorList>
            <person name="Gilbert D.G."/>
        </authorList>
    </citation>
    <scope>NUCLEOTIDE SEQUENCE [LARGE SCALE GENOMIC DNA]</scope>
    <source>
        <strain evidence="1">FVVF132</strain>
    </source>
</reference>
<gene>
    <name evidence="1" type="ORF">AAES_154668</name>
</gene>
<comment type="caution">
    <text evidence="1">The sequence shown here is derived from an EMBL/GenBank/DDBJ whole genome shotgun (WGS) entry which is preliminary data.</text>
</comment>
<dbReference type="AlphaFoldDB" id="A0A0Q3UPZ5"/>
<organism evidence="1 2">
    <name type="scientific">Amazona aestiva</name>
    <name type="common">Blue-fronted Amazon parrot</name>
    <dbReference type="NCBI Taxonomy" id="12930"/>
    <lineage>
        <taxon>Eukaryota</taxon>
        <taxon>Metazoa</taxon>
        <taxon>Chordata</taxon>
        <taxon>Craniata</taxon>
        <taxon>Vertebrata</taxon>
        <taxon>Euteleostomi</taxon>
        <taxon>Archelosauria</taxon>
        <taxon>Archosauria</taxon>
        <taxon>Dinosauria</taxon>
        <taxon>Saurischia</taxon>
        <taxon>Theropoda</taxon>
        <taxon>Coelurosauria</taxon>
        <taxon>Aves</taxon>
        <taxon>Neognathae</taxon>
        <taxon>Neoaves</taxon>
        <taxon>Telluraves</taxon>
        <taxon>Australaves</taxon>
        <taxon>Psittaciformes</taxon>
        <taxon>Psittacidae</taxon>
        <taxon>Amazona</taxon>
    </lineage>
</organism>
<evidence type="ECO:0000313" key="1">
    <source>
        <dbReference type="EMBL" id="KQK74570.1"/>
    </source>
</evidence>
<proteinExistence type="predicted"/>
<accession>A0A0Q3UPZ5</accession>
<dbReference type="EMBL" id="LMAW01003029">
    <property type="protein sequence ID" value="KQK74570.1"/>
    <property type="molecule type" value="Genomic_DNA"/>
</dbReference>